<evidence type="ECO:0000256" key="4">
    <source>
        <dbReference type="ARBA" id="ARBA00022692"/>
    </source>
</evidence>
<feature type="domain" description="CSC1/OSCA1-like cytosolic" evidence="12">
    <location>
        <begin position="583"/>
        <end position="684"/>
    </location>
</feature>
<dbReference type="Pfam" id="PF02714">
    <property type="entry name" value="RSN1_7TM"/>
    <property type="match status" value="1"/>
</dbReference>
<feature type="transmembrane region" description="Helical" evidence="8">
    <location>
        <begin position="839"/>
        <end position="867"/>
    </location>
</feature>
<keyword evidence="6 8" id="KW-0472">Membrane</keyword>
<feature type="region of interest" description="Disordered" evidence="7">
    <location>
        <begin position="284"/>
        <end position="365"/>
    </location>
</feature>
<dbReference type="Proteomes" id="UP000094444">
    <property type="component" value="Unassembled WGS sequence"/>
</dbReference>
<feature type="transmembrane region" description="Helical" evidence="8">
    <location>
        <begin position="913"/>
        <end position="931"/>
    </location>
</feature>
<name>A0A2P5IDU5_DIAHE</name>
<feature type="compositionally biased region" description="Basic and acidic residues" evidence="7">
    <location>
        <begin position="333"/>
        <end position="359"/>
    </location>
</feature>
<sequence>MADLANATDPTVGTAKAVSGQGLETFLASVGAALAVAFAQISLFLVLRNKIARIYKPKSFLVPERERTDPPPVTPWALIMTIMTFSDREVIKKCGLDAYFFLRYLKTLLVMFIPLACVILPILLPVNYIGGFGNNLWTNETDEDPTSNTTVVGLATLSWANVRPENADRRWAHLMLAILVIVWVCAVIFFEMRVYIKVRQDWLTSAEHRLRASANTVLVSSIPEKWLSEEALRGLFDVFPGGIRNIWLTRDFSPLLEKIKKREEIHLQLEAAETDLIRQCKKNQLKKREQEEKKSRKQLRTNKPTKAERLQRQKEEDELARLRAEAEQGISYGDHEEPPHNAEQVAKEGPETNELEPHKSGQMLNPFADLGGGILKVGQGLKGGANALGRAGAGLVGGISAISQGVDHELERSGGFHFVTQEPGPSATSQARPEDHRRNSPTDRRVQILVDEPKVSFATERSQTPSDLYGKQSMQQELQPKQFGNTVRKLENVEDLYDHEKTRWYQFWKPPSGGYASPVPQRTEDNEFPFTDKRSLWTKMKQYIPFMADEEVKEEYPSFVNPGQEEDYKEREGAEWEKWIKPKDRPHHRLAIFEWTPGFLPGLPFLNKKVDTIYWCRKELARWNVEIEEDQKHTERFPIMTSAFIQFNNQVAAHMACQSAIHHVPKTMAPRMVEISPDDVIWDNMAMSWWMQWSRALLAGGFVFGMVLLWTIPVAFSAGLASIDDLIAQYEWLSFLGENEKIHDFVKLAAGILPPVLLAILLALVPIILNFVAEFQGVKTGSTRSEWVQTYYFFFLFVQVFLVVSISSSAINTLIAVASHVEELPTILASNLPESSNYFFSYLVLQGASVSSGTLLQVAGLATWYFFSKLFDNTVRAKFKRQITLPQVSWGSFFPVYTNFACIAIIFSVIAPLMTVFAIINFAMLWFAHRYNMLYVTRFRTDTGGVLYPRALNQIFTGLYVMEICLLGLFLIQSSTCYPQAIIMVIALVFTVLYQVFLNREFGPLLRYLPITFEDEAVLRDRAFQRAQDRRLGIITDDDETTTLRSVKTYEDDKDIEMQELDGPAATARAPSSQPQNPAVKTHRKNMSSGGGSLRTKLYNPVSTLKHAGNWAVQSGNTMRNATLGKAEENLKTAAEYRRQRRGKELEAQRAIGEALYGGFADEIEDLTPEERNQLVQKAFTHSAVRARRPVVWIPRDDLGVSDDEVRRTNDYSEHIWISNEGTALDSKCRAVYGRAPPDFSELDLIQL</sequence>
<feature type="transmembrane region" description="Helical" evidence="8">
    <location>
        <begin position="752"/>
        <end position="772"/>
    </location>
</feature>
<feature type="transmembrane region" description="Helical" evidence="8">
    <location>
        <begin position="171"/>
        <end position="190"/>
    </location>
</feature>
<feature type="transmembrane region" description="Helical" evidence="8">
    <location>
        <begin position="951"/>
        <end position="972"/>
    </location>
</feature>
<keyword evidence="3" id="KW-0813">Transport</keyword>
<keyword evidence="4 8" id="KW-0812">Transmembrane</keyword>
<evidence type="ECO:0000313" key="14">
    <source>
        <dbReference type="Proteomes" id="UP000094444"/>
    </source>
</evidence>
<dbReference type="AlphaFoldDB" id="A0A2P5IDU5"/>
<feature type="transmembrane region" description="Helical" evidence="8">
    <location>
        <begin position="26"/>
        <end position="47"/>
    </location>
</feature>
<feature type="region of interest" description="Disordered" evidence="7">
    <location>
        <begin position="1064"/>
        <end position="1095"/>
    </location>
</feature>
<comment type="similarity">
    <text evidence="2">Belongs to the CSC1 (TC 1.A.17) family.</text>
</comment>
<dbReference type="InterPro" id="IPR032880">
    <property type="entry name" value="CSC1/OSCA1-like_N"/>
</dbReference>
<evidence type="ECO:0000259" key="12">
    <source>
        <dbReference type="Pfam" id="PF14703"/>
    </source>
</evidence>
<evidence type="ECO:0000256" key="1">
    <source>
        <dbReference type="ARBA" id="ARBA00004141"/>
    </source>
</evidence>
<feature type="domain" description="10TM putative phosphate transporter extracellular tail" evidence="10">
    <location>
        <begin position="1166"/>
        <end position="1239"/>
    </location>
</feature>
<evidence type="ECO:0000256" key="8">
    <source>
        <dbReference type="SAM" id="Phobius"/>
    </source>
</evidence>
<dbReference type="Pfam" id="PF13967">
    <property type="entry name" value="RSN1_TM"/>
    <property type="match status" value="1"/>
</dbReference>
<organism evidence="13 14">
    <name type="scientific">Diaporthe helianthi</name>
    <dbReference type="NCBI Taxonomy" id="158607"/>
    <lineage>
        <taxon>Eukaryota</taxon>
        <taxon>Fungi</taxon>
        <taxon>Dikarya</taxon>
        <taxon>Ascomycota</taxon>
        <taxon>Pezizomycotina</taxon>
        <taxon>Sordariomycetes</taxon>
        <taxon>Sordariomycetidae</taxon>
        <taxon>Diaporthales</taxon>
        <taxon>Diaporthaceae</taxon>
        <taxon>Diaporthe</taxon>
    </lineage>
</organism>
<feature type="region of interest" description="Disordered" evidence="7">
    <location>
        <begin position="417"/>
        <end position="445"/>
    </location>
</feature>
<evidence type="ECO:0000256" key="7">
    <source>
        <dbReference type="SAM" id="MobiDB-lite"/>
    </source>
</evidence>
<dbReference type="Pfam" id="PF14703">
    <property type="entry name" value="PHM7_cyt"/>
    <property type="match status" value="2"/>
</dbReference>
<feature type="domain" description="CSC1/OSCA1-like N-terminal transmembrane" evidence="11">
    <location>
        <begin position="26"/>
        <end position="191"/>
    </location>
</feature>
<dbReference type="InterPro" id="IPR045122">
    <property type="entry name" value="Csc1-like"/>
</dbReference>
<evidence type="ECO:0000259" key="11">
    <source>
        <dbReference type="Pfam" id="PF13967"/>
    </source>
</evidence>
<evidence type="ECO:0000259" key="9">
    <source>
        <dbReference type="Pfam" id="PF02714"/>
    </source>
</evidence>
<keyword evidence="14" id="KW-1185">Reference proteome</keyword>
<feature type="transmembrane region" description="Helical" evidence="8">
    <location>
        <begin position="108"/>
        <end position="129"/>
    </location>
</feature>
<dbReference type="EMBL" id="MAVT02000037">
    <property type="protein sequence ID" value="POS80680.1"/>
    <property type="molecule type" value="Genomic_DNA"/>
</dbReference>
<dbReference type="InterPro" id="IPR027815">
    <property type="entry name" value="CSC1/OSCA1-like_cyt"/>
</dbReference>
<feature type="domain" description="CSC1/OSCA1-like 7TM region" evidence="9">
    <location>
        <begin position="697"/>
        <end position="970"/>
    </location>
</feature>
<dbReference type="OrthoDB" id="1076608at2759"/>
<feature type="transmembrane region" description="Helical" evidence="8">
    <location>
        <begin position="888"/>
        <end position="907"/>
    </location>
</feature>
<dbReference type="PANTHER" id="PTHR13018:SF20">
    <property type="entry name" value="SPORULATION-SPECIFIC PROTEIN 75"/>
    <property type="match status" value="1"/>
</dbReference>
<evidence type="ECO:0000256" key="2">
    <source>
        <dbReference type="ARBA" id="ARBA00007779"/>
    </source>
</evidence>
<keyword evidence="5 8" id="KW-1133">Transmembrane helix</keyword>
<dbReference type="GO" id="GO:0005886">
    <property type="term" value="C:plasma membrane"/>
    <property type="evidence" value="ECO:0007669"/>
    <property type="project" value="TreeGrafter"/>
</dbReference>
<reference evidence="13" key="1">
    <citation type="submission" date="2017-09" db="EMBL/GenBank/DDBJ databases">
        <title>Polyketide synthases of a Diaporthe helianthi virulent isolate.</title>
        <authorList>
            <person name="Baroncelli R."/>
        </authorList>
    </citation>
    <scope>NUCLEOTIDE SEQUENCE [LARGE SCALE GENOMIC DNA]</scope>
    <source>
        <strain evidence="13">7/96</strain>
    </source>
</reference>
<feature type="transmembrane region" description="Helical" evidence="8">
    <location>
        <begin position="978"/>
        <end position="998"/>
    </location>
</feature>
<evidence type="ECO:0000259" key="10">
    <source>
        <dbReference type="Pfam" id="PF12621"/>
    </source>
</evidence>
<dbReference type="PANTHER" id="PTHR13018">
    <property type="entry name" value="PROBABLE MEMBRANE PROTEIN DUF221-RELATED"/>
    <property type="match status" value="1"/>
</dbReference>
<evidence type="ECO:0000256" key="3">
    <source>
        <dbReference type="ARBA" id="ARBA00022448"/>
    </source>
</evidence>
<dbReference type="InterPro" id="IPR022257">
    <property type="entry name" value="PHM7_ext"/>
</dbReference>
<proteinExistence type="inferred from homology"/>
<gene>
    <name evidence="13" type="ORF">DHEL01_v200927</name>
</gene>
<accession>A0A2P5IDU5</accession>
<feature type="compositionally biased region" description="Basic and acidic residues" evidence="7">
    <location>
        <begin position="432"/>
        <end position="445"/>
    </location>
</feature>
<dbReference type="InParanoid" id="A0A2P5IDU5"/>
<feature type="transmembrane region" description="Helical" evidence="8">
    <location>
        <begin position="696"/>
        <end position="716"/>
    </location>
</feature>
<dbReference type="InterPro" id="IPR003864">
    <property type="entry name" value="CSC1/OSCA1-like_7TM"/>
</dbReference>
<evidence type="ECO:0000256" key="6">
    <source>
        <dbReference type="ARBA" id="ARBA00023136"/>
    </source>
</evidence>
<feature type="transmembrane region" description="Helical" evidence="8">
    <location>
        <begin position="793"/>
        <end position="819"/>
    </location>
</feature>
<feature type="compositionally biased region" description="Polar residues" evidence="7">
    <location>
        <begin position="1070"/>
        <end position="1079"/>
    </location>
</feature>
<comment type="caution">
    <text evidence="13">The sequence shown here is derived from an EMBL/GenBank/DDBJ whole genome shotgun (WGS) entry which is preliminary data.</text>
</comment>
<feature type="compositionally biased region" description="Basic and acidic residues" evidence="7">
    <location>
        <begin position="305"/>
        <end position="326"/>
    </location>
</feature>
<protein>
    <submittedName>
        <fullName evidence="13">DUF221 domain-containing protein</fullName>
    </submittedName>
</protein>
<evidence type="ECO:0000313" key="13">
    <source>
        <dbReference type="EMBL" id="POS80680.1"/>
    </source>
</evidence>
<comment type="subcellular location">
    <subcellularLocation>
        <location evidence="1">Membrane</location>
        <topology evidence="1">Multi-pass membrane protein</topology>
    </subcellularLocation>
</comment>
<evidence type="ECO:0000256" key="5">
    <source>
        <dbReference type="ARBA" id="ARBA00022989"/>
    </source>
</evidence>
<feature type="domain" description="CSC1/OSCA1-like cytosolic" evidence="12">
    <location>
        <begin position="215"/>
        <end position="304"/>
    </location>
</feature>
<dbReference type="Pfam" id="PF12621">
    <property type="entry name" value="PHM7_ext"/>
    <property type="match status" value="1"/>
</dbReference>
<dbReference type="GO" id="GO:0005227">
    <property type="term" value="F:calcium-activated cation channel activity"/>
    <property type="evidence" value="ECO:0007669"/>
    <property type="project" value="InterPro"/>
</dbReference>